<dbReference type="InterPro" id="IPR035943">
    <property type="entry name" value="XisI-like_sf"/>
</dbReference>
<dbReference type="RefSeq" id="WP_190419476.1">
    <property type="nucleotide sequence ID" value="NZ_JAMPKK010000036.1"/>
</dbReference>
<organism evidence="1 2">
    <name type="scientific">Funiculus sociatus GB2-A5</name>
    <dbReference type="NCBI Taxonomy" id="2933946"/>
    <lineage>
        <taxon>Bacteria</taxon>
        <taxon>Bacillati</taxon>
        <taxon>Cyanobacteriota</taxon>
        <taxon>Cyanophyceae</taxon>
        <taxon>Coleofasciculales</taxon>
        <taxon>Coleofasciculaceae</taxon>
        <taxon>Funiculus</taxon>
    </lineage>
</organism>
<comment type="caution">
    <text evidence="1">The sequence shown here is derived from an EMBL/GenBank/DDBJ whole genome shotgun (WGS) entry which is preliminary data.</text>
</comment>
<dbReference type="CDD" id="cd16382">
    <property type="entry name" value="XisI-like"/>
    <property type="match status" value="1"/>
</dbReference>
<dbReference type="Proteomes" id="UP001442494">
    <property type="component" value="Unassembled WGS sequence"/>
</dbReference>
<sequence>MDTLENYRKIIKSVLEPYTKIPYAHGELTCKAVFDEVADSYLLITLGWDAARRVHGCLVHLDTIEGKVWVQRDDTEDGVTQELVAAGIPKDKIVLGFHPPDVRQYTGYAVA</sequence>
<accession>A0ABV0JRC3</accession>
<dbReference type="Gene3D" id="3.30.310.110">
    <property type="entry name" value="XisI-like"/>
    <property type="match status" value="1"/>
</dbReference>
<dbReference type="SUPFAM" id="SSF143847">
    <property type="entry name" value="XisI-like"/>
    <property type="match status" value="1"/>
</dbReference>
<keyword evidence="2" id="KW-1185">Reference proteome</keyword>
<dbReference type="Pfam" id="PF08869">
    <property type="entry name" value="XisI"/>
    <property type="match status" value="1"/>
</dbReference>
<proteinExistence type="predicted"/>
<dbReference type="EMBL" id="JAMPKK010000036">
    <property type="protein sequence ID" value="MEP0866020.1"/>
    <property type="molecule type" value="Genomic_DNA"/>
</dbReference>
<name>A0ABV0JRC3_9CYAN</name>
<protein>
    <submittedName>
        <fullName evidence="1">XisI protein</fullName>
    </submittedName>
</protein>
<gene>
    <name evidence="1" type="ORF">NDI37_16245</name>
</gene>
<evidence type="ECO:0000313" key="2">
    <source>
        <dbReference type="Proteomes" id="UP001442494"/>
    </source>
</evidence>
<reference evidence="1 2" key="1">
    <citation type="submission" date="2022-04" db="EMBL/GenBank/DDBJ databases">
        <title>Positive selection, recombination, and allopatry shape intraspecific diversity of widespread and dominant cyanobacteria.</title>
        <authorList>
            <person name="Wei J."/>
            <person name="Shu W."/>
            <person name="Hu C."/>
        </authorList>
    </citation>
    <scope>NUCLEOTIDE SEQUENCE [LARGE SCALE GENOMIC DNA]</scope>
    <source>
        <strain evidence="1 2">GB2-A5</strain>
    </source>
</reference>
<evidence type="ECO:0000313" key="1">
    <source>
        <dbReference type="EMBL" id="MEP0866020.1"/>
    </source>
</evidence>
<dbReference type="InterPro" id="IPR014968">
    <property type="entry name" value="XisI"/>
</dbReference>